<accession>A0A364LI86</accession>
<reference evidence="2 3" key="1">
    <citation type="submission" date="2017-02" db="EMBL/GenBank/DDBJ databases">
        <title>Legionella quilivanii strain from human: case report and whole genome sequencing analysis.</title>
        <authorList>
            <person name="Lalancette C."/>
            <person name="Leduc J.-M."/>
            <person name="Levesque S."/>
            <person name="Fournier E."/>
            <person name="Saoud J."/>
            <person name="Faucher S.P."/>
            <person name="Bernard K."/>
            <person name="Martineau C."/>
            <person name="Longtin J."/>
        </authorList>
    </citation>
    <scope>NUCLEOTIDE SEQUENCE [LARGE SCALE GENOMIC DNA]</scope>
    <source>
        <strain evidence="2 3">ID143958</strain>
    </source>
</reference>
<feature type="region of interest" description="Disordered" evidence="1">
    <location>
        <begin position="1"/>
        <end position="255"/>
    </location>
</feature>
<name>A0A364LI86_9GAMM</name>
<dbReference type="Proteomes" id="UP000249458">
    <property type="component" value="Unassembled WGS sequence"/>
</dbReference>
<evidence type="ECO:0000313" key="3">
    <source>
        <dbReference type="Proteomes" id="UP000249458"/>
    </source>
</evidence>
<protein>
    <submittedName>
        <fullName evidence="2">Uncharacterized protein</fullName>
    </submittedName>
</protein>
<dbReference type="EMBL" id="MVJN01000007">
    <property type="protein sequence ID" value="RAP36072.1"/>
    <property type="molecule type" value="Genomic_DNA"/>
</dbReference>
<feature type="compositionally biased region" description="Basic and acidic residues" evidence="1">
    <location>
        <begin position="1"/>
        <end position="252"/>
    </location>
</feature>
<organism evidence="2 3">
    <name type="scientific">Legionella quinlivanii</name>
    <dbReference type="NCBI Taxonomy" id="45073"/>
    <lineage>
        <taxon>Bacteria</taxon>
        <taxon>Pseudomonadati</taxon>
        <taxon>Pseudomonadota</taxon>
        <taxon>Gammaproteobacteria</taxon>
        <taxon>Legionellales</taxon>
        <taxon>Legionellaceae</taxon>
        <taxon>Legionella</taxon>
    </lineage>
</organism>
<comment type="caution">
    <text evidence="2">The sequence shown here is derived from an EMBL/GenBank/DDBJ whole genome shotgun (WGS) entry which is preliminary data.</text>
</comment>
<feature type="non-terminal residue" evidence="2">
    <location>
        <position position="1"/>
    </location>
</feature>
<proteinExistence type="predicted"/>
<dbReference type="AlphaFoldDB" id="A0A364LI86"/>
<evidence type="ECO:0000313" key="2">
    <source>
        <dbReference type="EMBL" id="RAP36072.1"/>
    </source>
</evidence>
<sequence length="498" mass="57524">KQEAERQAEELAKQEAERQAEELAKQEAERQAEELAKQEAERQAEELAKQEAERQAEELAKQEAERQAEELAKQEAERQAEEPAKQEAERQAEELAKQEAERQAEELAKQEAERQAEELAKQEAERQAEELAKQEAERQAEERARQEALKQAEERAKQEAERRQQADRARLAAERRQMEERARREAEQRQEQERARQEAEAQERARQEKEAERRQQAERARLAVERRQAEENARLEAERARELEAQQEREAESEAQVVTIHPLMNSDEEQHKEQPIDSGKPPSVLDLLIKEAQTYHDDRKGKGKTLHRISWGQYTEDDKLGAANHFIDAICNKDGFITAKDRGALKNGRLYTTLNKVFEDNRQAISLELNQDLQSFDDLLNTLNKREPIETLKRILNTYKADRDTKPNYYHRTFFSQYSGPQKIASVTNFLETITRGDNLSPDDLAIIKQGSLGRSLKEFIKESGGALSEFLQTGKPINTIDDLVSAFYPPPQQENVL</sequence>
<gene>
    <name evidence="2" type="ORF">B1207_10910</name>
</gene>
<evidence type="ECO:0000256" key="1">
    <source>
        <dbReference type="SAM" id="MobiDB-lite"/>
    </source>
</evidence>